<comment type="caution">
    <text evidence="2">The sequence shown here is derived from an EMBL/GenBank/DDBJ whole genome shotgun (WGS) entry which is preliminary data.</text>
</comment>
<protein>
    <recommendedName>
        <fullName evidence="1">DUF1559 domain-containing protein</fullName>
    </recommendedName>
</protein>
<gene>
    <name evidence="2" type="ORF">LCGC14_3148990</name>
</gene>
<dbReference type="InterPro" id="IPR011453">
    <property type="entry name" value="DUF1559"/>
</dbReference>
<dbReference type="InterPro" id="IPR027558">
    <property type="entry name" value="Pre_pil_HX9DG_C"/>
</dbReference>
<dbReference type="EMBL" id="LAZR01069264">
    <property type="protein sequence ID" value="KKK48055.1"/>
    <property type="molecule type" value="Genomic_DNA"/>
</dbReference>
<feature type="domain" description="DUF1559" evidence="1">
    <location>
        <begin position="68"/>
        <end position="102"/>
    </location>
</feature>
<reference evidence="2" key="1">
    <citation type="journal article" date="2015" name="Nature">
        <title>Complex archaea that bridge the gap between prokaryotes and eukaryotes.</title>
        <authorList>
            <person name="Spang A."/>
            <person name="Saw J.H."/>
            <person name="Jorgensen S.L."/>
            <person name="Zaremba-Niedzwiedzka K."/>
            <person name="Martijn J."/>
            <person name="Lind A.E."/>
            <person name="van Eijk R."/>
            <person name="Schleper C."/>
            <person name="Guy L."/>
            <person name="Ettema T.J."/>
        </authorList>
    </citation>
    <scope>NUCLEOTIDE SEQUENCE</scope>
</reference>
<dbReference type="AlphaFoldDB" id="A0A0F8WIL3"/>
<dbReference type="Pfam" id="PF07596">
    <property type="entry name" value="SBP_bac_10"/>
    <property type="match status" value="1"/>
</dbReference>
<sequence>MASWVSRGVWALGGAGSSSLWAHGFVVNANCNGPNSPLIGSDKIPQCGEIALSFGGADGLAAQGMSCGNGQNQQATARSMHDGGVHALFVDSSVHFIGDYVDIIGAGNPDDATWDPSVWDRMNLSKDGELVENDMY</sequence>
<name>A0A0F8WIL3_9ZZZZ</name>
<accession>A0A0F8WIL3</accession>
<organism evidence="2">
    <name type="scientific">marine sediment metagenome</name>
    <dbReference type="NCBI Taxonomy" id="412755"/>
    <lineage>
        <taxon>unclassified sequences</taxon>
        <taxon>metagenomes</taxon>
        <taxon>ecological metagenomes</taxon>
    </lineage>
</organism>
<evidence type="ECO:0000313" key="2">
    <source>
        <dbReference type="EMBL" id="KKK48055.1"/>
    </source>
</evidence>
<evidence type="ECO:0000259" key="1">
    <source>
        <dbReference type="Pfam" id="PF07596"/>
    </source>
</evidence>
<dbReference type="NCBIfam" id="TIGR04294">
    <property type="entry name" value="pre_pil_HX9DG"/>
    <property type="match status" value="1"/>
</dbReference>
<proteinExistence type="predicted"/>